<keyword evidence="8" id="KW-0496">Mitochondrion</keyword>
<dbReference type="PROSITE" id="PS50920">
    <property type="entry name" value="SOLCAR"/>
    <property type="match status" value="1"/>
</dbReference>
<evidence type="ECO:0000313" key="13">
    <source>
        <dbReference type="Proteomes" id="UP000237631"/>
    </source>
</evidence>
<dbReference type="EMBL" id="PNEN01000351">
    <property type="protein sequence ID" value="PPJ59765.1"/>
    <property type="molecule type" value="Genomic_DNA"/>
</dbReference>
<organism evidence="12 13">
    <name type="scientific">Cercospora berteroae</name>
    <dbReference type="NCBI Taxonomy" id="357750"/>
    <lineage>
        <taxon>Eukaryota</taxon>
        <taxon>Fungi</taxon>
        <taxon>Dikarya</taxon>
        <taxon>Ascomycota</taxon>
        <taxon>Pezizomycotina</taxon>
        <taxon>Dothideomycetes</taxon>
        <taxon>Dothideomycetidae</taxon>
        <taxon>Mycosphaerellales</taxon>
        <taxon>Mycosphaerellaceae</taxon>
        <taxon>Cercospora</taxon>
    </lineage>
</organism>
<dbReference type="Proteomes" id="UP000237631">
    <property type="component" value="Unassembled WGS sequence"/>
</dbReference>
<evidence type="ECO:0000256" key="5">
    <source>
        <dbReference type="ARBA" id="ARBA00022737"/>
    </source>
</evidence>
<evidence type="ECO:0000256" key="9">
    <source>
        <dbReference type="ARBA" id="ARBA00023136"/>
    </source>
</evidence>
<evidence type="ECO:0000256" key="6">
    <source>
        <dbReference type="ARBA" id="ARBA00022792"/>
    </source>
</evidence>
<keyword evidence="9 10" id="KW-0472">Membrane</keyword>
<evidence type="ECO:0000256" key="3">
    <source>
        <dbReference type="ARBA" id="ARBA00022448"/>
    </source>
</evidence>
<comment type="subcellular location">
    <subcellularLocation>
        <location evidence="1">Mitochondrion membrane</location>
        <topology evidence="1">Multi-pass membrane protein</topology>
    </subcellularLocation>
</comment>
<proteinExistence type="inferred from homology"/>
<protein>
    <recommendedName>
        <fullName evidence="14">Mitochondrial carrier protein</fullName>
    </recommendedName>
</protein>
<keyword evidence="5" id="KW-0677">Repeat</keyword>
<evidence type="ECO:0000256" key="10">
    <source>
        <dbReference type="PROSITE-ProRule" id="PRU00282"/>
    </source>
</evidence>
<evidence type="ECO:0000256" key="8">
    <source>
        <dbReference type="ARBA" id="ARBA00023128"/>
    </source>
</evidence>
<dbReference type="InterPro" id="IPR023395">
    <property type="entry name" value="MCP_dom_sf"/>
</dbReference>
<dbReference type="OrthoDB" id="3364892at2759"/>
<sequence>MSDAARNGGLDARLRKGGLLPTTMQVEATKKKRKEHAGTGFTAATMRALSARMLTFYFRAPIKAFFRPRIDYMGYARAINPNVKAGQAWSWRMSSPALLFTAVQQQGWAFLPNQVLPPLLANTAVGTVLYTAYLQIISSLHQPNSLSSKRVFPPPSFGTCFTAGFLAGTVQSVIAAPLDALQVRFQSTDMIEGKYRNMWHYGLRKTQEIGARGVFAGWSLALLRDSLGAGIFFATFETVKSQAFYGFVSRYYGSWTQLSDLQRESISVQRSQSSSTRPEIRPHYMVEPTFLLLAGVAASVAQAFIQHPLSRIQEIHYGRLEWIDQHTHTAPEQKKIRTLKLYAAAYRKTMRHVLALARRDGGLRQWLFRHFVSNSIRQTPSTAAGLIVFEVIRRKWGFDEEPVRIPKDGYEILLT</sequence>
<keyword evidence="6" id="KW-0999">Mitochondrion inner membrane</keyword>
<reference evidence="13" key="1">
    <citation type="journal article" date="2017" name="bioRxiv">
        <title>Conservation of a gene cluster reveals novel cercosporin biosynthetic mechanisms and extends production to the genus Colletotrichum.</title>
        <authorList>
            <person name="de Jonge R."/>
            <person name="Ebert M.K."/>
            <person name="Huitt-Roehl C.R."/>
            <person name="Pal P."/>
            <person name="Suttle J.C."/>
            <person name="Spanner R.E."/>
            <person name="Neubauer J.D."/>
            <person name="Jurick W.M.II."/>
            <person name="Stott K.A."/>
            <person name="Secor G.A."/>
            <person name="Thomma B.P.H.J."/>
            <person name="Van de Peer Y."/>
            <person name="Townsend C.A."/>
            <person name="Bolton M.D."/>
        </authorList>
    </citation>
    <scope>NUCLEOTIDE SEQUENCE [LARGE SCALE GENOMIC DNA]</scope>
    <source>
        <strain evidence="13">CBS538.71</strain>
    </source>
</reference>
<comment type="similarity">
    <text evidence="2 11">Belongs to the mitochondrial carrier (TC 2.A.29) family.</text>
</comment>
<dbReference type="PANTHER" id="PTHR45624:SF26">
    <property type="entry name" value="CARRIER PROTEIN, PUTATIVE (AFU_ORTHOLOGUE AFUA_1G07710)-RELATED"/>
    <property type="match status" value="1"/>
</dbReference>
<accession>A0A2S6CJ57</accession>
<dbReference type="STRING" id="357750.A0A2S6CJ57"/>
<keyword evidence="4 10" id="KW-0812">Transmembrane</keyword>
<evidence type="ECO:0000256" key="1">
    <source>
        <dbReference type="ARBA" id="ARBA00004225"/>
    </source>
</evidence>
<dbReference type="AlphaFoldDB" id="A0A2S6CJ57"/>
<feature type="repeat" description="Solcar" evidence="10">
    <location>
        <begin position="155"/>
        <end position="242"/>
    </location>
</feature>
<dbReference type="GO" id="GO:0022857">
    <property type="term" value="F:transmembrane transporter activity"/>
    <property type="evidence" value="ECO:0007669"/>
    <property type="project" value="TreeGrafter"/>
</dbReference>
<gene>
    <name evidence="12" type="ORF">CBER1_04355</name>
</gene>
<evidence type="ECO:0000256" key="7">
    <source>
        <dbReference type="ARBA" id="ARBA00022989"/>
    </source>
</evidence>
<dbReference type="InterPro" id="IPR050567">
    <property type="entry name" value="Mitochondrial_Carrier"/>
</dbReference>
<dbReference type="Pfam" id="PF00153">
    <property type="entry name" value="Mito_carr"/>
    <property type="match status" value="1"/>
</dbReference>
<dbReference type="GO" id="GO:0031966">
    <property type="term" value="C:mitochondrial membrane"/>
    <property type="evidence" value="ECO:0007669"/>
    <property type="project" value="UniProtKB-SubCell"/>
</dbReference>
<evidence type="ECO:0000256" key="4">
    <source>
        <dbReference type="ARBA" id="ARBA00022692"/>
    </source>
</evidence>
<keyword evidence="13" id="KW-1185">Reference proteome</keyword>
<dbReference type="PANTHER" id="PTHR45624">
    <property type="entry name" value="MITOCHONDRIAL BASIC AMINO ACIDS TRANSPORTER-RELATED"/>
    <property type="match status" value="1"/>
</dbReference>
<keyword evidence="7" id="KW-1133">Transmembrane helix</keyword>
<evidence type="ECO:0000256" key="2">
    <source>
        <dbReference type="ARBA" id="ARBA00006375"/>
    </source>
</evidence>
<evidence type="ECO:0000313" key="12">
    <source>
        <dbReference type="EMBL" id="PPJ59765.1"/>
    </source>
</evidence>
<evidence type="ECO:0000256" key="11">
    <source>
        <dbReference type="RuleBase" id="RU000488"/>
    </source>
</evidence>
<evidence type="ECO:0008006" key="14">
    <source>
        <dbReference type="Google" id="ProtNLM"/>
    </source>
</evidence>
<dbReference type="SUPFAM" id="SSF103506">
    <property type="entry name" value="Mitochondrial carrier"/>
    <property type="match status" value="1"/>
</dbReference>
<keyword evidence="3 11" id="KW-0813">Transport</keyword>
<dbReference type="InterPro" id="IPR018108">
    <property type="entry name" value="MCP_transmembrane"/>
</dbReference>
<name>A0A2S6CJ57_9PEZI</name>
<dbReference type="Gene3D" id="1.50.40.10">
    <property type="entry name" value="Mitochondrial carrier domain"/>
    <property type="match status" value="1"/>
</dbReference>
<comment type="caution">
    <text evidence="12">The sequence shown here is derived from an EMBL/GenBank/DDBJ whole genome shotgun (WGS) entry which is preliminary data.</text>
</comment>